<accession>A0AAV6LBM4</accession>
<dbReference type="EMBL" id="JACTNZ010000002">
    <property type="protein sequence ID" value="KAG5562039.1"/>
    <property type="molecule type" value="Genomic_DNA"/>
</dbReference>
<proteinExistence type="predicted"/>
<sequence>MISLHLPQWLSTSILYMQSELTGSTCSELKVKSIMLSMAFILVTKHHRVCSFTFMTQEMKLPTGKLIKTSSRMAQ</sequence>
<gene>
    <name evidence="1" type="ORF">RHGRI_004921</name>
</gene>
<protein>
    <submittedName>
        <fullName evidence="1">Uncharacterized protein</fullName>
    </submittedName>
</protein>
<evidence type="ECO:0000313" key="1">
    <source>
        <dbReference type="EMBL" id="KAG5562039.1"/>
    </source>
</evidence>
<organism evidence="1 2">
    <name type="scientific">Rhododendron griersonianum</name>
    <dbReference type="NCBI Taxonomy" id="479676"/>
    <lineage>
        <taxon>Eukaryota</taxon>
        <taxon>Viridiplantae</taxon>
        <taxon>Streptophyta</taxon>
        <taxon>Embryophyta</taxon>
        <taxon>Tracheophyta</taxon>
        <taxon>Spermatophyta</taxon>
        <taxon>Magnoliopsida</taxon>
        <taxon>eudicotyledons</taxon>
        <taxon>Gunneridae</taxon>
        <taxon>Pentapetalae</taxon>
        <taxon>asterids</taxon>
        <taxon>Ericales</taxon>
        <taxon>Ericaceae</taxon>
        <taxon>Ericoideae</taxon>
        <taxon>Rhodoreae</taxon>
        <taxon>Rhododendron</taxon>
    </lineage>
</organism>
<comment type="caution">
    <text evidence="1">The sequence shown here is derived from an EMBL/GenBank/DDBJ whole genome shotgun (WGS) entry which is preliminary data.</text>
</comment>
<name>A0AAV6LBM4_9ERIC</name>
<dbReference type="AlphaFoldDB" id="A0AAV6LBM4"/>
<dbReference type="Proteomes" id="UP000823749">
    <property type="component" value="Chromosome 2"/>
</dbReference>
<reference evidence="1" key="1">
    <citation type="submission" date="2020-08" db="EMBL/GenBank/DDBJ databases">
        <title>Plant Genome Project.</title>
        <authorList>
            <person name="Zhang R.-G."/>
        </authorList>
    </citation>
    <scope>NUCLEOTIDE SEQUENCE</scope>
    <source>
        <strain evidence="1">WSP0</strain>
        <tissue evidence="1">Leaf</tissue>
    </source>
</reference>
<keyword evidence="2" id="KW-1185">Reference proteome</keyword>
<evidence type="ECO:0000313" key="2">
    <source>
        <dbReference type="Proteomes" id="UP000823749"/>
    </source>
</evidence>